<evidence type="ECO:0000313" key="1">
    <source>
        <dbReference type="EMBL" id="AEK59665.1"/>
    </source>
</evidence>
<keyword evidence="1" id="KW-0614">Plasmid</keyword>
<dbReference type="RefSeq" id="WP_014003757.1">
    <property type="nucleotide sequence ID" value="NC_015851.1"/>
</dbReference>
<gene>
    <name evidence="1" type="ordered locus">Atc_m134</name>
</gene>
<sequence length="60" mass="6830">MDEFDISELSARARAILREDQGEAATRPEPESDIDLLLNAFSKREEWIIGQSLRPEGRSL</sequence>
<proteinExistence type="predicted"/>
<dbReference type="HOGENOM" id="CLU_2930535_0_0_6"/>
<dbReference type="Proteomes" id="UP000006135">
    <property type="component" value="Plasmid megaplasmid"/>
</dbReference>
<name>F9ZU44_ACICS</name>
<evidence type="ECO:0000313" key="2">
    <source>
        <dbReference type="Proteomes" id="UP000006135"/>
    </source>
</evidence>
<organism evidence="1 2">
    <name type="scientific">Acidithiobacillus caldus (strain SM-1)</name>
    <dbReference type="NCBI Taxonomy" id="990288"/>
    <lineage>
        <taxon>Bacteria</taxon>
        <taxon>Pseudomonadati</taxon>
        <taxon>Pseudomonadota</taxon>
        <taxon>Acidithiobacillia</taxon>
        <taxon>Acidithiobacillales</taxon>
        <taxon>Acidithiobacillaceae</taxon>
        <taxon>Acidithiobacillus</taxon>
    </lineage>
</organism>
<accession>F9ZU44</accession>
<keyword evidence="2" id="KW-1185">Reference proteome</keyword>
<dbReference type="EMBL" id="CP002574">
    <property type="protein sequence ID" value="AEK59665.1"/>
    <property type="molecule type" value="Genomic_DNA"/>
</dbReference>
<geneLocation type="plasmid" evidence="1 2">
    <name>megaplasmid</name>
</geneLocation>
<dbReference type="GeneID" id="92932908"/>
<reference evidence="1 2" key="1">
    <citation type="journal article" date="2011" name="J. Genet. Genomics">
        <title>Unraveling the Acidithiobacillus caldus complete genome and its central metabolisms for carbon assimilation.</title>
        <authorList>
            <person name="You X.Y."/>
            <person name="Guo X."/>
            <person name="Zheng H.J."/>
            <person name="Zhang M.J."/>
            <person name="Liu L.J."/>
            <person name="Zhu Y.Q."/>
            <person name="Zhu B."/>
            <person name="Wang S.Y."/>
            <person name="Zhao G.P."/>
            <person name="Poetsch A."/>
            <person name="Jiang C.Y."/>
            <person name="Liu S.J."/>
        </authorList>
    </citation>
    <scope>NUCLEOTIDE SEQUENCE [LARGE SCALE GENOMIC DNA]</scope>
    <source>
        <strain evidence="1 2">SM-1</strain>
        <plasmid evidence="2">Plasmid megaplasmid</plasmid>
    </source>
</reference>
<dbReference type="KEGG" id="acu:Atc_m134"/>
<protein>
    <submittedName>
        <fullName evidence="1">Uncharacterized protein</fullName>
    </submittedName>
</protein>
<dbReference type="AlphaFoldDB" id="F9ZU44"/>